<dbReference type="Proteomes" id="UP001062776">
    <property type="component" value="Unassembled WGS sequence"/>
</dbReference>
<proteinExistence type="predicted"/>
<keyword evidence="2" id="KW-1185">Reference proteome</keyword>
<protein>
    <submittedName>
        <fullName evidence="1">Uncharacterized protein</fullName>
    </submittedName>
</protein>
<gene>
    <name evidence="1" type="ORF">AA0535_2234</name>
</gene>
<dbReference type="Gene3D" id="3.30.450.360">
    <property type="match status" value="1"/>
</dbReference>
<sequence>MPAFVFLGLVLIVLFRAEMASDRTVYKGLFPQAPNLAGAGYAFLAYKNAVQTYVSSHPGLGSGAIPVSALTLDAGVTTQIIPGNTIIAASSGTTIVTWASAQPGLIDGVMQASQGDHAIGTSSGTRWSTPSLGDMGPLPIAVPAGDVVSVVIFTGTGYSQ</sequence>
<evidence type="ECO:0000313" key="1">
    <source>
        <dbReference type="EMBL" id="GBQ91191.1"/>
    </source>
</evidence>
<reference evidence="1" key="1">
    <citation type="submission" date="2013-04" db="EMBL/GenBank/DDBJ databases">
        <title>The genome sequencing project of 58 acetic acid bacteria.</title>
        <authorList>
            <person name="Okamoto-Kainuma A."/>
            <person name="Ishikawa M."/>
            <person name="Umino S."/>
            <person name="Koizumi Y."/>
            <person name="Shiwa Y."/>
            <person name="Yoshikawa H."/>
            <person name="Matsutani M."/>
            <person name="Matsushita K."/>
        </authorList>
    </citation>
    <scope>NUCLEOTIDE SEQUENCE</scope>
    <source>
        <strain evidence="1">NRIC 0535</strain>
    </source>
</reference>
<comment type="caution">
    <text evidence="1">The sequence shown here is derived from an EMBL/GenBank/DDBJ whole genome shotgun (WGS) entry which is preliminary data.</text>
</comment>
<dbReference type="Pfam" id="PF07419">
    <property type="entry name" value="PilM"/>
    <property type="match status" value="1"/>
</dbReference>
<evidence type="ECO:0000313" key="2">
    <source>
        <dbReference type="Proteomes" id="UP001062776"/>
    </source>
</evidence>
<dbReference type="EMBL" id="BAPV01000040">
    <property type="protein sequence ID" value="GBQ91191.1"/>
    <property type="molecule type" value="Genomic_DNA"/>
</dbReference>
<dbReference type="InterPro" id="IPR009987">
    <property type="entry name" value="IM_PilM"/>
</dbReference>
<organism evidence="1 2">
    <name type="scientific">Asaia krungthepensis NRIC 0535</name>
    <dbReference type="NCBI Taxonomy" id="1307925"/>
    <lineage>
        <taxon>Bacteria</taxon>
        <taxon>Pseudomonadati</taxon>
        <taxon>Pseudomonadota</taxon>
        <taxon>Alphaproteobacteria</taxon>
        <taxon>Acetobacterales</taxon>
        <taxon>Acetobacteraceae</taxon>
        <taxon>Asaia</taxon>
    </lineage>
</organism>
<accession>A0ABQ0Q4L5</accession>
<name>A0ABQ0Q4L5_9PROT</name>
<dbReference type="RefSeq" id="WP_264816362.1">
    <property type="nucleotide sequence ID" value="NZ_BAPV01000040.1"/>
</dbReference>